<comment type="caution">
    <text evidence="1">The sequence shown here is derived from an EMBL/GenBank/DDBJ whole genome shotgun (WGS) entry which is preliminary data.</text>
</comment>
<evidence type="ECO:0000313" key="1">
    <source>
        <dbReference type="EMBL" id="CAG8519145.1"/>
    </source>
</evidence>
<proteinExistence type="predicted"/>
<dbReference type="SUPFAM" id="SSF56112">
    <property type="entry name" value="Protein kinase-like (PK-like)"/>
    <property type="match status" value="1"/>
</dbReference>
<gene>
    <name evidence="1" type="ORF">GMARGA_LOCUS3064</name>
</gene>
<evidence type="ECO:0000313" key="2">
    <source>
        <dbReference type="Proteomes" id="UP000789901"/>
    </source>
</evidence>
<reference evidence="1 2" key="1">
    <citation type="submission" date="2021-06" db="EMBL/GenBank/DDBJ databases">
        <authorList>
            <person name="Kallberg Y."/>
            <person name="Tangrot J."/>
            <person name="Rosling A."/>
        </authorList>
    </citation>
    <scope>NUCLEOTIDE SEQUENCE [LARGE SCALE GENOMIC DNA]</scope>
    <source>
        <strain evidence="1 2">120-4 pot B 10/14</strain>
    </source>
</reference>
<keyword evidence="2" id="KW-1185">Reference proteome</keyword>
<organism evidence="1 2">
    <name type="scientific">Gigaspora margarita</name>
    <dbReference type="NCBI Taxonomy" id="4874"/>
    <lineage>
        <taxon>Eukaryota</taxon>
        <taxon>Fungi</taxon>
        <taxon>Fungi incertae sedis</taxon>
        <taxon>Mucoromycota</taxon>
        <taxon>Glomeromycotina</taxon>
        <taxon>Glomeromycetes</taxon>
        <taxon>Diversisporales</taxon>
        <taxon>Gigasporaceae</taxon>
        <taxon>Gigaspora</taxon>
    </lineage>
</organism>
<dbReference type="EMBL" id="CAJVQB010001062">
    <property type="protein sequence ID" value="CAG8519145.1"/>
    <property type="molecule type" value="Genomic_DNA"/>
</dbReference>
<protein>
    <submittedName>
        <fullName evidence="1">15291_t:CDS:1</fullName>
    </submittedName>
</protein>
<accession>A0ABM8W402</accession>
<dbReference type="InterPro" id="IPR011009">
    <property type="entry name" value="Kinase-like_dom_sf"/>
</dbReference>
<feature type="non-terminal residue" evidence="1">
    <location>
        <position position="1"/>
    </location>
</feature>
<sequence length="100" mass="11563">HDKNILVHGGRMIITDFGLSLSLDKDTLSITNRVYGRCEYSDPKYLPSPRKREAPIKGTPVDFKDLYDDAWGGDPYSRPDIRKICEKLNYIRLEQDSEMN</sequence>
<dbReference type="Proteomes" id="UP000789901">
    <property type="component" value="Unassembled WGS sequence"/>
</dbReference>
<name>A0ABM8W402_GIGMA</name>